<evidence type="ECO:0000259" key="2">
    <source>
        <dbReference type="Pfam" id="PF02719"/>
    </source>
</evidence>
<dbReference type="SUPFAM" id="SSF51735">
    <property type="entry name" value="NAD(P)-binding Rossmann-fold domains"/>
    <property type="match status" value="1"/>
</dbReference>
<sequence length="382" mass="43177">MKDFYNNKKILITGAAGTVGREIVRQLLFFKPGELRLVDNNESETFFLMEEYKNKNVFCFLGDVRDKEKIEKLSSDIDIIIHCAAFKHVILSEYNPFDVVRTNIIGVENVISAARKCNAKNVLFTSSDKAVNPTNVMGTSKLMGERLVTAANAVKSNTQTIFSSTRFGNVIGSRGSVVPVFMKQIRNGGPVTVTDMRMTRFVMTIEESARLVLKSVTISKGGEVFVTKMPIVRIPDLAEVMIEFLAPRYGYRPSDIKIEKIGAKPGEKLYEELMSEEEVHRSLELKDMFVITPAFKSIYEAIKYEYPDIISDRLQKSYVSTTEEPLSKNAIKKYLMDNKIFGQIEEGFHRNEKPESKEAGKNYLLASKSVEKSEADFFESAI</sequence>
<keyword evidence="4" id="KW-1185">Reference proteome</keyword>
<name>A0A0M2V052_9BACT</name>
<comment type="caution">
    <text evidence="3">The sequence shown here is derived from an EMBL/GenBank/DDBJ whole genome shotgun (WGS) entry which is preliminary data.</text>
</comment>
<proteinExistence type="inferred from homology"/>
<gene>
    <name evidence="3" type="ORF">BROFUL_01149</name>
</gene>
<dbReference type="PANTHER" id="PTHR43318:SF2">
    <property type="entry name" value="UDP-N-ACETYLGLUCOSAMINE 4,6-DEHYDRATASE (INVERTING)"/>
    <property type="match status" value="1"/>
</dbReference>
<dbReference type="InterPro" id="IPR036291">
    <property type="entry name" value="NAD(P)-bd_dom_sf"/>
</dbReference>
<dbReference type="CDD" id="cd05237">
    <property type="entry name" value="UDP_invert_4-6DH_SDR_e"/>
    <property type="match status" value="1"/>
</dbReference>
<dbReference type="Proteomes" id="UP000034954">
    <property type="component" value="Unassembled WGS sequence"/>
</dbReference>
<evidence type="ECO:0000256" key="1">
    <source>
        <dbReference type="ARBA" id="ARBA00007430"/>
    </source>
</evidence>
<dbReference type="Pfam" id="PF02719">
    <property type="entry name" value="Polysacc_synt_2"/>
    <property type="match status" value="1"/>
</dbReference>
<dbReference type="AlphaFoldDB" id="A0A0M2V052"/>
<protein>
    <submittedName>
        <fullName evidence="3">Polysaccharide biosynthesis protein</fullName>
    </submittedName>
</protein>
<dbReference type="PATRIC" id="fig|380242.3.peg.1420"/>
<evidence type="ECO:0000313" key="3">
    <source>
        <dbReference type="EMBL" id="KKO20124.1"/>
    </source>
</evidence>
<dbReference type="Gene3D" id="3.40.50.720">
    <property type="entry name" value="NAD(P)-binding Rossmann-like Domain"/>
    <property type="match status" value="1"/>
</dbReference>
<dbReference type="InterPro" id="IPR051203">
    <property type="entry name" value="Polysaccharide_Synthase-Rel"/>
</dbReference>
<comment type="similarity">
    <text evidence="1">Belongs to the polysaccharide synthase family.</text>
</comment>
<evidence type="ECO:0000313" key="4">
    <source>
        <dbReference type="Proteomes" id="UP000034954"/>
    </source>
</evidence>
<feature type="domain" description="Polysaccharide biosynthesis protein CapD-like" evidence="2">
    <location>
        <begin position="10"/>
        <end position="292"/>
    </location>
</feature>
<dbReference type="PANTHER" id="PTHR43318">
    <property type="entry name" value="UDP-N-ACETYLGLUCOSAMINE 4,6-DEHYDRATASE"/>
    <property type="match status" value="1"/>
</dbReference>
<reference evidence="3 4" key="1">
    <citation type="journal article" date="2013" name="BMC Microbiol.">
        <title>Identification of the type II cytochrome c maturation pathway in anammox bacteria by comparative genomics.</title>
        <authorList>
            <person name="Ferousi C."/>
            <person name="Speth D.R."/>
            <person name="Reimann J."/>
            <person name="Op den Camp H.J."/>
            <person name="Allen J.W."/>
            <person name="Keltjens J.T."/>
            <person name="Jetten M.S."/>
        </authorList>
    </citation>
    <scope>NUCLEOTIDE SEQUENCE [LARGE SCALE GENOMIC DNA]</scope>
    <source>
        <strain evidence="3">RU1</strain>
    </source>
</reference>
<accession>A0A0M2V052</accession>
<dbReference type="EMBL" id="LAQJ01000124">
    <property type="protein sequence ID" value="KKO20124.1"/>
    <property type="molecule type" value="Genomic_DNA"/>
</dbReference>
<dbReference type="InterPro" id="IPR003869">
    <property type="entry name" value="Polysac_CapD-like"/>
</dbReference>
<organism evidence="3 4">
    <name type="scientific">Candidatus Brocadia fulgida</name>
    <dbReference type="NCBI Taxonomy" id="380242"/>
    <lineage>
        <taxon>Bacteria</taxon>
        <taxon>Pseudomonadati</taxon>
        <taxon>Planctomycetota</taxon>
        <taxon>Candidatus Brocadiia</taxon>
        <taxon>Candidatus Brocadiales</taxon>
        <taxon>Candidatus Brocadiaceae</taxon>
        <taxon>Candidatus Brocadia</taxon>
    </lineage>
</organism>